<sequence length="87" mass="10296">MPKTWKMAFFKAFSKFPNIHFLARYTGEDVNVQVVNEKHPVKHQQVGLKELPVNVISFHILTRNFGTGVARKRSKKYENMHHVYLER</sequence>
<organism evidence="1 2">
    <name type="scientific">Necator americanus</name>
    <name type="common">Human hookworm</name>
    <dbReference type="NCBI Taxonomy" id="51031"/>
    <lineage>
        <taxon>Eukaryota</taxon>
        <taxon>Metazoa</taxon>
        <taxon>Ecdysozoa</taxon>
        <taxon>Nematoda</taxon>
        <taxon>Chromadorea</taxon>
        <taxon>Rhabditida</taxon>
        <taxon>Rhabditina</taxon>
        <taxon>Rhabditomorpha</taxon>
        <taxon>Strongyloidea</taxon>
        <taxon>Ancylostomatidae</taxon>
        <taxon>Bunostominae</taxon>
        <taxon>Necator</taxon>
    </lineage>
</organism>
<accession>W2TUF4</accession>
<dbReference type="EMBL" id="KI657725">
    <property type="protein sequence ID" value="ETN85433.1"/>
    <property type="molecule type" value="Genomic_DNA"/>
</dbReference>
<dbReference type="AlphaFoldDB" id="W2TUF4"/>
<evidence type="ECO:0000313" key="2">
    <source>
        <dbReference type="Proteomes" id="UP000053676"/>
    </source>
</evidence>
<proteinExistence type="predicted"/>
<keyword evidence="2" id="KW-1185">Reference proteome</keyword>
<dbReference type="KEGG" id="nai:NECAME_06386"/>
<dbReference type="Proteomes" id="UP000053676">
    <property type="component" value="Unassembled WGS sequence"/>
</dbReference>
<gene>
    <name evidence="1" type="ORF">NECAME_06386</name>
</gene>
<reference evidence="2" key="1">
    <citation type="journal article" date="2014" name="Nat. Genet.">
        <title>Genome of the human hookworm Necator americanus.</title>
        <authorList>
            <person name="Tang Y.T."/>
            <person name="Gao X."/>
            <person name="Rosa B.A."/>
            <person name="Abubucker S."/>
            <person name="Hallsworth-Pepin K."/>
            <person name="Martin J."/>
            <person name="Tyagi R."/>
            <person name="Heizer E."/>
            <person name="Zhang X."/>
            <person name="Bhonagiri-Palsikar V."/>
            <person name="Minx P."/>
            <person name="Warren W.C."/>
            <person name="Wang Q."/>
            <person name="Zhan B."/>
            <person name="Hotez P.J."/>
            <person name="Sternberg P.W."/>
            <person name="Dougall A."/>
            <person name="Gaze S.T."/>
            <person name="Mulvenna J."/>
            <person name="Sotillo J."/>
            <person name="Ranganathan S."/>
            <person name="Rabelo E.M."/>
            <person name="Wilson R.K."/>
            <person name="Felgner P.L."/>
            <person name="Bethony J."/>
            <person name="Hawdon J.M."/>
            <person name="Gasser R.B."/>
            <person name="Loukas A."/>
            <person name="Mitreva M."/>
        </authorList>
    </citation>
    <scope>NUCLEOTIDE SEQUENCE [LARGE SCALE GENOMIC DNA]</scope>
</reference>
<evidence type="ECO:0000313" key="1">
    <source>
        <dbReference type="EMBL" id="ETN85433.1"/>
    </source>
</evidence>
<protein>
    <submittedName>
        <fullName evidence="1">Uncharacterized protein</fullName>
    </submittedName>
</protein>
<name>W2TUF4_NECAM</name>